<name>A0A0F9KJ04_9ZZZZ</name>
<dbReference type="AlphaFoldDB" id="A0A0F9KJ04"/>
<accession>A0A0F9KJ04</accession>
<reference evidence="1" key="1">
    <citation type="journal article" date="2015" name="Nature">
        <title>Complex archaea that bridge the gap between prokaryotes and eukaryotes.</title>
        <authorList>
            <person name="Spang A."/>
            <person name="Saw J.H."/>
            <person name="Jorgensen S.L."/>
            <person name="Zaremba-Niedzwiedzka K."/>
            <person name="Martijn J."/>
            <person name="Lind A.E."/>
            <person name="van Eijk R."/>
            <person name="Schleper C."/>
            <person name="Guy L."/>
            <person name="Ettema T.J."/>
        </authorList>
    </citation>
    <scope>NUCLEOTIDE SEQUENCE</scope>
</reference>
<evidence type="ECO:0000313" key="1">
    <source>
        <dbReference type="EMBL" id="KKM22123.1"/>
    </source>
</evidence>
<sequence>MVHLRTKTNGHIEPRRKLKTFEEFDKWSCMNAEMRGEKPNSLFEHADDADKFSRKDHASKRYHGMGKKYFFMGK</sequence>
<dbReference type="EMBL" id="LAZR01013402">
    <property type="protein sequence ID" value="KKM22123.1"/>
    <property type="molecule type" value="Genomic_DNA"/>
</dbReference>
<gene>
    <name evidence="1" type="ORF">LCGC14_1628560</name>
</gene>
<protein>
    <submittedName>
        <fullName evidence="1">Uncharacterized protein</fullName>
    </submittedName>
</protein>
<organism evidence="1">
    <name type="scientific">marine sediment metagenome</name>
    <dbReference type="NCBI Taxonomy" id="412755"/>
    <lineage>
        <taxon>unclassified sequences</taxon>
        <taxon>metagenomes</taxon>
        <taxon>ecological metagenomes</taxon>
    </lineage>
</organism>
<proteinExistence type="predicted"/>
<comment type="caution">
    <text evidence="1">The sequence shown here is derived from an EMBL/GenBank/DDBJ whole genome shotgun (WGS) entry which is preliminary data.</text>
</comment>